<dbReference type="InterPro" id="IPR007372">
    <property type="entry name" value="Lipid/polyisoprenoid-bd_YceI"/>
</dbReference>
<dbReference type="PANTHER" id="PTHR34406:SF1">
    <property type="entry name" value="PROTEIN YCEI"/>
    <property type="match status" value="1"/>
</dbReference>
<evidence type="ECO:0000313" key="2">
    <source>
        <dbReference type="EMBL" id="CAB4596029.1"/>
    </source>
</evidence>
<dbReference type="Gene3D" id="2.40.128.110">
    <property type="entry name" value="Lipid/polyisoprenoid-binding, YceI-like"/>
    <property type="match status" value="1"/>
</dbReference>
<name>A0A6J6G8C2_9ZZZZ</name>
<dbReference type="EMBL" id="CAEZUI010000054">
    <property type="protein sequence ID" value="CAB4596029.1"/>
    <property type="molecule type" value="Genomic_DNA"/>
</dbReference>
<dbReference type="PANTHER" id="PTHR34406">
    <property type="entry name" value="PROTEIN YCEI"/>
    <property type="match status" value="1"/>
</dbReference>
<dbReference type="SUPFAM" id="SSF101874">
    <property type="entry name" value="YceI-like"/>
    <property type="match status" value="1"/>
</dbReference>
<dbReference type="Pfam" id="PF04264">
    <property type="entry name" value="YceI"/>
    <property type="match status" value="1"/>
</dbReference>
<dbReference type="AlphaFoldDB" id="A0A6J6G8C2"/>
<evidence type="ECO:0000259" key="1">
    <source>
        <dbReference type="SMART" id="SM00867"/>
    </source>
</evidence>
<sequence>MSVLSTLPAGTFAIDASHSRVGFSARHAMVTKVRGSFNDYTGSAVIADGAASLSIEINVASIDTRSADRDGHLQSPDFFDVANFPKITFTSTSIKDGGAGIVVEGNLTIKDVTKPLTIEFEYTGTAKDPFGNDRFGFEGEAEINRKDFGLTWNAALETGGILVSENIKFEFEISTILAK</sequence>
<proteinExistence type="predicted"/>
<accession>A0A6J6G8C2</accession>
<reference evidence="2" key="1">
    <citation type="submission" date="2020-05" db="EMBL/GenBank/DDBJ databases">
        <authorList>
            <person name="Chiriac C."/>
            <person name="Salcher M."/>
            <person name="Ghai R."/>
            <person name="Kavagutti S V."/>
        </authorList>
    </citation>
    <scope>NUCLEOTIDE SEQUENCE</scope>
</reference>
<protein>
    <submittedName>
        <fullName evidence="2">Unannotated protein</fullName>
    </submittedName>
</protein>
<organism evidence="2">
    <name type="scientific">freshwater metagenome</name>
    <dbReference type="NCBI Taxonomy" id="449393"/>
    <lineage>
        <taxon>unclassified sequences</taxon>
        <taxon>metagenomes</taxon>
        <taxon>ecological metagenomes</taxon>
    </lineage>
</organism>
<feature type="domain" description="Lipid/polyisoprenoid-binding YceI-like" evidence="1">
    <location>
        <begin position="11"/>
        <end position="176"/>
    </location>
</feature>
<dbReference type="SMART" id="SM00867">
    <property type="entry name" value="YceI"/>
    <property type="match status" value="1"/>
</dbReference>
<gene>
    <name evidence="2" type="ORF">UFOPK1807_00548</name>
</gene>
<dbReference type="InterPro" id="IPR036761">
    <property type="entry name" value="TTHA0802/YceI-like_sf"/>
</dbReference>